<keyword evidence="2" id="KW-0812">Transmembrane</keyword>
<keyword evidence="2" id="KW-0472">Membrane</keyword>
<name>A0ABN1ZW33_9ACTN</name>
<gene>
    <name evidence="4" type="ORF">GCM10009788_05960</name>
</gene>
<feature type="transmembrane region" description="Helical" evidence="2">
    <location>
        <begin position="307"/>
        <end position="331"/>
    </location>
</feature>
<feature type="chain" id="PRO_5045075399" description="SDR-like Ig domain-containing protein" evidence="3">
    <location>
        <begin position="23"/>
        <end position="345"/>
    </location>
</feature>
<feature type="compositionally biased region" description="Low complexity" evidence="1">
    <location>
        <begin position="247"/>
        <end position="262"/>
    </location>
</feature>
<proteinExistence type="predicted"/>
<evidence type="ECO:0000313" key="4">
    <source>
        <dbReference type="EMBL" id="GAA1505185.1"/>
    </source>
</evidence>
<evidence type="ECO:0000256" key="3">
    <source>
        <dbReference type="SAM" id="SignalP"/>
    </source>
</evidence>
<sequence>MLRPIAAATAAVLTLLATTAAATPGERAAATRTATAQAAYACQMKYEGQAANAEEYADPTTLSLQLDVPTEVSAGESVSLRGTLALQFSEYLSSISKGYFDTFEGYSDSFSVALTIGGRTTVLEADRWQSPKTQRSNPLVVRAPVTFPTFVVPAGTSGSVRIGLPQNNVVKNSTYPAPATVAFNGRAQASGSFGTYKYDLSCYLPQASEGVVADIPVARAASAAKTGGKTGGKAGDKAGGEAGGGATSQATAAPAPAGAAPAPDVPTEPVADPFATATAVAAPGAPAATTPAAAGVATGPARDENGVYVPTGALVGGGLAVCMLALAYAAWAHLRLRRLRATLDG</sequence>
<keyword evidence="2" id="KW-1133">Transmembrane helix</keyword>
<keyword evidence="5" id="KW-1185">Reference proteome</keyword>
<comment type="caution">
    <text evidence="4">The sequence shown here is derived from an EMBL/GenBank/DDBJ whole genome shotgun (WGS) entry which is preliminary data.</text>
</comment>
<dbReference type="RefSeq" id="WP_344111034.1">
    <property type="nucleotide sequence ID" value="NZ_BAAAOR010000004.1"/>
</dbReference>
<evidence type="ECO:0000313" key="5">
    <source>
        <dbReference type="Proteomes" id="UP001500842"/>
    </source>
</evidence>
<evidence type="ECO:0000256" key="1">
    <source>
        <dbReference type="SAM" id="MobiDB-lite"/>
    </source>
</evidence>
<protein>
    <recommendedName>
        <fullName evidence="6">SDR-like Ig domain-containing protein</fullName>
    </recommendedName>
</protein>
<dbReference type="EMBL" id="BAAAOR010000004">
    <property type="protein sequence ID" value="GAA1505185.1"/>
    <property type="molecule type" value="Genomic_DNA"/>
</dbReference>
<reference evidence="4 5" key="1">
    <citation type="journal article" date="2019" name="Int. J. Syst. Evol. Microbiol.">
        <title>The Global Catalogue of Microorganisms (GCM) 10K type strain sequencing project: providing services to taxonomists for standard genome sequencing and annotation.</title>
        <authorList>
            <consortium name="The Broad Institute Genomics Platform"/>
            <consortium name="The Broad Institute Genome Sequencing Center for Infectious Disease"/>
            <person name="Wu L."/>
            <person name="Ma J."/>
        </authorList>
    </citation>
    <scope>NUCLEOTIDE SEQUENCE [LARGE SCALE GENOMIC DNA]</scope>
    <source>
        <strain evidence="4 5">JCM 14942</strain>
    </source>
</reference>
<evidence type="ECO:0008006" key="6">
    <source>
        <dbReference type="Google" id="ProtNLM"/>
    </source>
</evidence>
<evidence type="ECO:0000256" key="2">
    <source>
        <dbReference type="SAM" id="Phobius"/>
    </source>
</evidence>
<organism evidence="4 5">
    <name type="scientific">Nocardioides humi</name>
    <dbReference type="NCBI Taxonomy" id="449461"/>
    <lineage>
        <taxon>Bacteria</taxon>
        <taxon>Bacillati</taxon>
        <taxon>Actinomycetota</taxon>
        <taxon>Actinomycetes</taxon>
        <taxon>Propionibacteriales</taxon>
        <taxon>Nocardioidaceae</taxon>
        <taxon>Nocardioides</taxon>
    </lineage>
</organism>
<accession>A0ABN1ZW33</accession>
<keyword evidence="3" id="KW-0732">Signal</keyword>
<dbReference type="Proteomes" id="UP001500842">
    <property type="component" value="Unassembled WGS sequence"/>
</dbReference>
<feature type="region of interest" description="Disordered" evidence="1">
    <location>
        <begin position="222"/>
        <end position="270"/>
    </location>
</feature>
<feature type="signal peptide" evidence="3">
    <location>
        <begin position="1"/>
        <end position="22"/>
    </location>
</feature>